<accession>A0A9X2KLQ1</accession>
<evidence type="ECO:0000256" key="1">
    <source>
        <dbReference type="SAM" id="SignalP"/>
    </source>
</evidence>
<feature type="signal peptide" evidence="1">
    <location>
        <begin position="1"/>
        <end position="20"/>
    </location>
</feature>
<name>A0A9X2KLQ1_9SPHN</name>
<reference evidence="2" key="1">
    <citation type="submission" date="2022-05" db="EMBL/GenBank/DDBJ databases">
        <title>Sphingomonas sp. strain MG17 Genome sequencing and assembly.</title>
        <authorList>
            <person name="Kim I."/>
        </authorList>
    </citation>
    <scope>NUCLEOTIDE SEQUENCE</scope>
    <source>
        <strain evidence="2">MG17</strain>
    </source>
</reference>
<evidence type="ECO:0000313" key="2">
    <source>
        <dbReference type="EMBL" id="MCP3731769.1"/>
    </source>
</evidence>
<proteinExistence type="predicted"/>
<protein>
    <submittedName>
        <fullName evidence="2">Uncharacterized protein</fullName>
    </submittedName>
</protein>
<feature type="chain" id="PRO_5040972728" evidence="1">
    <location>
        <begin position="21"/>
        <end position="154"/>
    </location>
</feature>
<organism evidence="2 3">
    <name type="scientific">Sphingomonas tagetis</name>
    <dbReference type="NCBI Taxonomy" id="2949092"/>
    <lineage>
        <taxon>Bacteria</taxon>
        <taxon>Pseudomonadati</taxon>
        <taxon>Pseudomonadota</taxon>
        <taxon>Alphaproteobacteria</taxon>
        <taxon>Sphingomonadales</taxon>
        <taxon>Sphingomonadaceae</taxon>
        <taxon>Sphingomonas</taxon>
    </lineage>
</organism>
<dbReference type="AlphaFoldDB" id="A0A9X2KLQ1"/>
<dbReference type="Proteomes" id="UP001139451">
    <property type="component" value="Unassembled WGS sequence"/>
</dbReference>
<sequence>MKRAVLGMALLASLGVAAMAQERSEVVAGWTLADPATAVDNGSNTVAQISKTASGVTVTYVTFAKGEGGSVSTDFPATKSCRDQWFGARLVFDDPAVKPADVVRREIHDAFLKFAAKCGAAPVTEAALMAGFGEAFAAANARDVVDAAARKATE</sequence>
<gene>
    <name evidence="2" type="ORF">M9978_15185</name>
</gene>
<keyword evidence="3" id="KW-1185">Reference proteome</keyword>
<dbReference type="EMBL" id="JAMLDX010000012">
    <property type="protein sequence ID" value="MCP3731769.1"/>
    <property type="molecule type" value="Genomic_DNA"/>
</dbReference>
<keyword evidence="1" id="KW-0732">Signal</keyword>
<comment type="caution">
    <text evidence="2">The sequence shown here is derived from an EMBL/GenBank/DDBJ whole genome shotgun (WGS) entry which is preliminary data.</text>
</comment>
<evidence type="ECO:0000313" key="3">
    <source>
        <dbReference type="Proteomes" id="UP001139451"/>
    </source>
</evidence>